<dbReference type="PANTHER" id="PTHR11705:SF143">
    <property type="entry name" value="SLL0236 PROTEIN"/>
    <property type="match status" value="1"/>
</dbReference>
<accession>A0A381QEK3</accession>
<feature type="domain" description="Peptidase M14" evidence="7">
    <location>
        <begin position="48"/>
        <end position="213"/>
    </location>
</feature>
<evidence type="ECO:0000256" key="5">
    <source>
        <dbReference type="ARBA" id="ARBA00022833"/>
    </source>
</evidence>
<keyword evidence="3" id="KW-0645">Protease</keyword>
<evidence type="ECO:0000256" key="4">
    <source>
        <dbReference type="ARBA" id="ARBA00022801"/>
    </source>
</evidence>
<dbReference type="GO" id="GO:0005615">
    <property type="term" value="C:extracellular space"/>
    <property type="evidence" value="ECO:0007669"/>
    <property type="project" value="TreeGrafter"/>
</dbReference>
<sequence>MTRRLTAILSVFVILAPSLAAQRIPSPQQYFGFEMGSDRRLANWDELTSYYEELAERSQRVMVDTLGTTTTGHPFVMLTITSPENHARLAELQDIQMKLADPRMISSESELNQLFDDGKAVAMITHGIHSTEVGPSQMAARLAYTMASSNEERILEILENVIFLQIPSLNPDGLQWVNDWYNEHVRTQFEAAPLPWLYHFYTGHDNNRDWYAFTQDETILTVGAQNDWHPHIVHDVHQMGGNGARIFFPPYIEPWEPNIDPALTTAVSQLGTYMAAELTAQGKKGVVVNAQYDAFTPARAYMHYHGAARILSETASARIASPTNISPEALGPGRNFDASQRSWNFPNPWEGGPWGLPDIVDYQYSGALALLTNAAKNRRFWLENFYGVNKRAVDKWDAWPDAWVIPGNQENQTGVKYALRSLVMSEVEVAEAQEAFSVDGVDFPAGSYVIPMNQPYAGFANSMLEVQHYPDLREYPGGPPQRPYDVTAHTFGYLLDFEAVEVEGNLRVELSEPITAPDFDFQLPAHLTEVDAPRVAMYKSWQEPMPAGWQRWVLDQYDMAYDTLHDADIHSGALDDYDVLLFQAQDANSIRNGFRSGELPRQYTGGLGDQGVQAVSSFVRNGGRVIAIEAATDFVAELFDLDISNLTSGLPNTEFYIPGSILRLELDSASEINEGMRDEISAWYWRSSMAYEVDDPRIRIVGRYGQGDPLLSGWVLGGEHIEGEAAILEADIGEGSLVLFGFQPNYRAQTVATWPLLFNAMRK</sequence>
<evidence type="ECO:0000259" key="7">
    <source>
        <dbReference type="Pfam" id="PF00246"/>
    </source>
</evidence>
<comment type="cofactor">
    <cofactor evidence="1">
        <name>Zn(2+)</name>
        <dbReference type="ChEBI" id="CHEBI:29105"/>
    </cofactor>
</comment>
<evidence type="ECO:0000256" key="1">
    <source>
        <dbReference type="ARBA" id="ARBA00001947"/>
    </source>
</evidence>
<dbReference type="InterPro" id="IPR029062">
    <property type="entry name" value="Class_I_gatase-like"/>
</dbReference>
<dbReference type="GO" id="GO:0006508">
    <property type="term" value="P:proteolysis"/>
    <property type="evidence" value="ECO:0007669"/>
    <property type="project" value="UniProtKB-KW"/>
</dbReference>
<proteinExistence type="inferred from homology"/>
<dbReference type="GO" id="GO:0004181">
    <property type="term" value="F:metallocarboxypeptidase activity"/>
    <property type="evidence" value="ECO:0007669"/>
    <property type="project" value="InterPro"/>
</dbReference>
<keyword evidence="6" id="KW-0482">Metalloprotease</keyword>
<dbReference type="Gene3D" id="3.40.630.10">
    <property type="entry name" value="Zn peptidases"/>
    <property type="match status" value="1"/>
</dbReference>
<evidence type="ECO:0000313" key="8">
    <source>
        <dbReference type="EMBL" id="SUZ77398.1"/>
    </source>
</evidence>
<gene>
    <name evidence="8" type="ORF">METZ01_LOCUS30252</name>
</gene>
<keyword evidence="4" id="KW-0378">Hydrolase</keyword>
<name>A0A381QEK3_9ZZZZ</name>
<protein>
    <recommendedName>
        <fullName evidence="7">Peptidase M14 domain-containing protein</fullName>
    </recommendedName>
</protein>
<keyword evidence="5" id="KW-0862">Zinc</keyword>
<dbReference type="GO" id="GO:0008270">
    <property type="term" value="F:zinc ion binding"/>
    <property type="evidence" value="ECO:0007669"/>
    <property type="project" value="InterPro"/>
</dbReference>
<dbReference type="EMBL" id="UINC01001316">
    <property type="protein sequence ID" value="SUZ77398.1"/>
    <property type="molecule type" value="Genomic_DNA"/>
</dbReference>
<evidence type="ECO:0000256" key="2">
    <source>
        <dbReference type="ARBA" id="ARBA00005988"/>
    </source>
</evidence>
<evidence type="ECO:0000256" key="6">
    <source>
        <dbReference type="ARBA" id="ARBA00023049"/>
    </source>
</evidence>
<organism evidence="8">
    <name type="scientific">marine metagenome</name>
    <dbReference type="NCBI Taxonomy" id="408172"/>
    <lineage>
        <taxon>unclassified sequences</taxon>
        <taxon>metagenomes</taxon>
        <taxon>ecological metagenomes</taxon>
    </lineage>
</organism>
<dbReference type="PANTHER" id="PTHR11705">
    <property type="entry name" value="PROTEASE FAMILY M14 CARBOXYPEPTIDASE A,B"/>
    <property type="match status" value="1"/>
</dbReference>
<dbReference type="Pfam" id="PF00246">
    <property type="entry name" value="Peptidase_M14"/>
    <property type="match status" value="1"/>
</dbReference>
<dbReference type="SUPFAM" id="SSF53187">
    <property type="entry name" value="Zn-dependent exopeptidases"/>
    <property type="match status" value="1"/>
</dbReference>
<dbReference type="AlphaFoldDB" id="A0A381QEK3"/>
<dbReference type="SUPFAM" id="SSF52317">
    <property type="entry name" value="Class I glutamine amidotransferase-like"/>
    <property type="match status" value="1"/>
</dbReference>
<comment type="similarity">
    <text evidence="2">Belongs to the peptidase M14 family.</text>
</comment>
<evidence type="ECO:0000256" key="3">
    <source>
        <dbReference type="ARBA" id="ARBA00022670"/>
    </source>
</evidence>
<reference evidence="8" key="1">
    <citation type="submission" date="2018-05" db="EMBL/GenBank/DDBJ databases">
        <authorList>
            <person name="Lanie J.A."/>
            <person name="Ng W.-L."/>
            <person name="Kazmierczak K.M."/>
            <person name="Andrzejewski T.M."/>
            <person name="Davidsen T.M."/>
            <person name="Wayne K.J."/>
            <person name="Tettelin H."/>
            <person name="Glass J.I."/>
            <person name="Rusch D."/>
            <person name="Podicherti R."/>
            <person name="Tsui H.-C.T."/>
            <person name="Winkler M.E."/>
        </authorList>
    </citation>
    <scope>NUCLEOTIDE SEQUENCE</scope>
</reference>
<dbReference type="InterPro" id="IPR000834">
    <property type="entry name" value="Peptidase_M14"/>
</dbReference>